<dbReference type="AlphaFoldDB" id="A0A843WI35"/>
<evidence type="ECO:0000313" key="1">
    <source>
        <dbReference type="EMBL" id="MQM03734.1"/>
    </source>
</evidence>
<accession>A0A843WI35</accession>
<dbReference type="Proteomes" id="UP000652761">
    <property type="component" value="Unassembled WGS sequence"/>
</dbReference>
<feature type="non-terminal residue" evidence="1">
    <location>
        <position position="144"/>
    </location>
</feature>
<dbReference type="EMBL" id="NMUH01003088">
    <property type="protein sequence ID" value="MQM03734.1"/>
    <property type="molecule type" value="Genomic_DNA"/>
</dbReference>
<evidence type="ECO:0000313" key="2">
    <source>
        <dbReference type="Proteomes" id="UP000652761"/>
    </source>
</evidence>
<keyword evidence="2" id="KW-1185">Reference proteome</keyword>
<name>A0A843WI35_COLES</name>
<sequence length="144" mass="15517">MHLSLILFHPTDGTTFSPRIFMHVDPASTMHTGIPFDDLMTMMEEPLPTTDQGALQDITAAVEPTATETPPFLSIEATSDQGNPLSVSTSIALNEEKSEPPALSHPLLDASVPHEKMGIPAKPLSQLSDLVVIGQDYPKGLSWD</sequence>
<organism evidence="1 2">
    <name type="scientific">Colocasia esculenta</name>
    <name type="common">Wild taro</name>
    <name type="synonym">Arum esculentum</name>
    <dbReference type="NCBI Taxonomy" id="4460"/>
    <lineage>
        <taxon>Eukaryota</taxon>
        <taxon>Viridiplantae</taxon>
        <taxon>Streptophyta</taxon>
        <taxon>Embryophyta</taxon>
        <taxon>Tracheophyta</taxon>
        <taxon>Spermatophyta</taxon>
        <taxon>Magnoliopsida</taxon>
        <taxon>Liliopsida</taxon>
        <taxon>Araceae</taxon>
        <taxon>Aroideae</taxon>
        <taxon>Colocasieae</taxon>
        <taxon>Colocasia</taxon>
    </lineage>
</organism>
<comment type="caution">
    <text evidence="1">The sequence shown here is derived from an EMBL/GenBank/DDBJ whole genome shotgun (WGS) entry which is preliminary data.</text>
</comment>
<reference evidence="1" key="1">
    <citation type="submission" date="2017-07" db="EMBL/GenBank/DDBJ databases">
        <title>Taro Niue Genome Assembly and Annotation.</title>
        <authorList>
            <person name="Atibalentja N."/>
            <person name="Keating K."/>
            <person name="Fields C.J."/>
        </authorList>
    </citation>
    <scope>NUCLEOTIDE SEQUENCE</scope>
    <source>
        <strain evidence="1">Niue_2</strain>
        <tissue evidence="1">Leaf</tissue>
    </source>
</reference>
<proteinExistence type="predicted"/>
<gene>
    <name evidence="1" type="ORF">Taro_036523</name>
</gene>
<protein>
    <submittedName>
        <fullName evidence="1">Uncharacterized protein</fullName>
    </submittedName>
</protein>